<reference evidence="2" key="1">
    <citation type="submission" date="2020-11" db="EMBL/GenBank/DDBJ databases">
        <title>Chlorella ohadii genome sequencing and assembly.</title>
        <authorList>
            <person name="Murik O."/>
            <person name="Treves H."/>
            <person name="Kedem I."/>
            <person name="Shotland Y."/>
            <person name="Kaplan A."/>
        </authorList>
    </citation>
    <scope>NUCLEOTIDE SEQUENCE</scope>
    <source>
        <strain evidence="2">1</strain>
    </source>
</reference>
<proteinExistence type="predicted"/>
<evidence type="ECO:0000313" key="2">
    <source>
        <dbReference type="EMBL" id="KAI7837217.1"/>
    </source>
</evidence>
<keyword evidence="3" id="KW-1185">Reference proteome</keyword>
<organism evidence="2 3">
    <name type="scientific">Chlorella ohadii</name>
    <dbReference type="NCBI Taxonomy" id="2649997"/>
    <lineage>
        <taxon>Eukaryota</taxon>
        <taxon>Viridiplantae</taxon>
        <taxon>Chlorophyta</taxon>
        <taxon>core chlorophytes</taxon>
        <taxon>Trebouxiophyceae</taxon>
        <taxon>Chlorellales</taxon>
        <taxon>Chlorellaceae</taxon>
        <taxon>Chlorella clade</taxon>
        <taxon>Chlorella</taxon>
    </lineage>
</organism>
<evidence type="ECO:0000256" key="1">
    <source>
        <dbReference type="SAM" id="Coils"/>
    </source>
</evidence>
<dbReference type="EMBL" id="JADXDR010000160">
    <property type="protein sequence ID" value="KAI7837217.1"/>
    <property type="molecule type" value="Genomic_DNA"/>
</dbReference>
<sequence>MVERQTQSMHSLSECRGLRAGFRPQLGRLLVDPGMEQAARREMREADELAKRYWEKRDGAKKMEEQAKALASEAASEARAAQKARVTAERLEKKVESAEERAQRALQIMP</sequence>
<name>A0AAD5H2R2_9CHLO</name>
<keyword evidence="1" id="KW-0175">Coiled coil</keyword>
<comment type="caution">
    <text evidence="2">The sequence shown here is derived from an EMBL/GenBank/DDBJ whole genome shotgun (WGS) entry which is preliminary data.</text>
</comment>
<protein>
    <submittedName>
        <fullName evidence="2">Uncharacterized protein</fullName>
    </submittedName>
</protein>
<dbReference type="AlphaFoldDB" id="A0AAD5H2R2"/>
<gene>
    <name evidence="2" type="ORF">COHA_008943</name>
</gene>
<accession>A0AAD5H2R2</accession>
<dbReference type="Proteomes" id="UP001205105">
    <property type="component" value="Unassembled WGS sequence"/>
</dbReference>
<evidence type="ECO:0000313" key="3">
    <source>
        <dbReference type="Proteomes" id="UP001205105"/>
    </source>
</evidence>
<feature type="coiled-coil region" evidence="1">
    <location>
        <begin position="60"/>
        <end position="108"/>
    </location>
</feature>